<evidence type="ECO:0000313" key="7">
    <source>
        <dbReference type="Proteomes" id="UP000007161"/>
    </source>
</evidence>
<dbReference type="InterPro" id="IPR000432">
    <property type="entry name" value="DNA_mismatch_repair_MutS_C"/>
</dbReference>
<dbReference type="STRING" id="443254.Marpi_0481"/>
<evidence type="ECO:0000313" key="6">
    <source>
        <dbReference type="EMBL" id="AEX84924.1"/>
    </source>
</evidence>
<keyword evidence="1" id="KW-0547">Nucleotide-binding</keyword>
<organism evidence="6 7">
    <name type="scientific">Marinitoga piezophila (strain DSM 14283 / JCM 11233 / KA3)</name>
    <dbReference type="NCBI Taxonomy" id="443254"/>
    <lineage>
        <taxon>Bacteria</taxon>
        <taxon>Thermotogati</taxon>
        <taxon>Thermotogota</taxon>
        <taxon>Thermotogae</taxon>
        <taxon>Petrotogales</taxon>
        <taxon>Petrotogaceae</taxon>
        <taxon>Marinitoga</taxon>
    </lineage>
</organism>
<dbReference type="EMBL" id="CP003257">
    <property type="protein sequence ID" value="AEX84924.1"/>
    <property type="molecule type" value="Genomic_DNA"/>
</dbReference>
<evidence type="ECO:0000259" key="5">
    <source>
        <dbReference type="SMART" id="SM00534"/>
    </source>
</evidence>
<name>H2J566_MARPK</name>
<dbReference type="SMART" id="SM00534">
    <property type="entry name" value="MUTSac"/>
    <property type="match status" value="1"/>
</dbReference>
<evidence type="ECO:0000256" key="2">
    <source>
        <dbReference type="ARBA" id="ARBA00022840"/>
    </source>
</evidence>
<dbReference type="HOGENOM" id="CLU_041770_0_0_0"/>
<dbReference type="SUPFAM" id="SSF48334">
    <property type="entry name" value="DNA repair protein MutS, domain III"/>
    <property type="match status" value="1"/>
</dbReference>
<dbReference type="GO" id="GO:0140664">
    <property type="term" value="F:ATP-dependent DNA damage sensor activity"/>
    <property type="evidence" value="ECO:0007669"/>
    <property type="project" value="InterPro"/>
</dbReference>
<dbReference type="PANTHER" id="PTHR11361:SF14">
    <property type="entry name" value="DNA MISMATCH REPAIR PROTEIN MUTS, TYPE 2"/>
    <property type="match status" value="1"/>
</dbReference>
<keyword evidence="7" id="KW-1185">Reference proteome</keyword>
<gene>
    <name evidence="6" type="ordered locus">Marpi_0481</name>
</gene>
<reference evidence="7" key="2">
    <citation type="submission" date="2012-01" db="EMBL/GenBank/DDBJ databases">
        <title>Complete sequence of chromosome of Marinitoga piezophila KA3.</title>
        <authorList>
            <person name="Lucas S."/>
            <person name="Han J."/>
            <person name="Lapidus A."/>
            <person name="Cheng J.-F."/>
            <person name="Goodwin L."/>
            <person name="Pitluck S."/>
            <person name="Peters L."/>
            <person name="Mikhailova N."/>
            <person name="Teshima H."/>
            <person name="Detter J.C."/>
            <person name="Han C."/>
            <person name="Tapia R."/>
            <person name="Land M."/>
            <person name="Hauser L."/>
            <person name="Kyrpides N."/>
            <person name="Ivanova N."/>
            <person name="Pagani I."/>
            <person name="Jebbar M."/>
            <person name="Vannier P."/>
            <person name="Oger P."/>
            <person name="Cario A."/>
            <person name="Bartlett D."/>
            <person name="Noll K.M."/>
            <person name="Woyke T."/>
        </authorList>
    </citation>
    <scope>NUCLEOTIDE SEQUENCE [LARGE SCALE GENOMIC DNA]</scope>
    <source>
        <strain evidence="7">DSM 14283 / JCM 11233 / KA3</strain>
    </source>
</reference>
<feature type="domain" description="DNA mismatch repair proteins mutS family" evidence="5">
    <location>
        <begin position="249"/>
        <end position="444"/>
    </location>
</feature>
<dbReference type="Pfam" id="PF00488">
    <property type="entry name" value="MutS_V"/>
    <property type="match status" value="1"/>
</dbReference>
<dbReference type="GO" id="GO:0030983">
    <property type="term" value="F:mismatched DNA binding"/>
    <property type="evidence" value="ECO:0007669"/>
    <property type="project" value="InterPro"/>
</dbReference>
<feature type="coiled-coil region" evidence="4">
    <location>
        <begin position="133"/>
        <end position="172"/>
    </location>
</feature>
<keyword evidence="4" id="KW-0175">Coiled coil</keyword>
<reference evidence="6 7" key="1">
    <citation type="journal article" date="2012" name="J. Bacteriol.">
        <title>Complete Genome Sequence of the Thermophilic, Piezophilic, Heterotrophic Bacterium Marinitoga piezophila KA3.</title>
        <authorList>
            <person name="Lucas S."/>
            <person name="Han J."/>
            <person name="Lapidus A."/>
            <person name="Cheng J.F."/>
            <person name="Goodwin L.A."/>
            <person name="Pitluck S."/>
            <person name="Peters L."/>
            <person name="Mikhailova N."/>
            <person name="Teshima H."/>
            <person name="Detter J.C."/>
            <person name="Han C."/>
            <person name="Tapia R."/>
            <person name="Land M."/>
            <person name="Hauser L."/>
            <person name="Kyrpides N.C."/>
            <person name="Ivanova N."/>
            <person name="Pagani I."/>
            <person name="Vannier P."/>
            <person name="Oger P."/>
            <person name="Bartlett D.H."/>
            <person name="Noll K.M."/>
            <person name="Woyke T."/>
            <person name="Jebbar M."/>
        </authorList>
    </citation>
    <scope>NUCLEOTIDE SEQUENCE [LARGE SCALE GENOMIC DNA]</scope>
    <source>
        <strain evidence="7">DSM 14283 / JCM 11233 / KA3</strain>
    </source>
</reference>
<dbReference type="AlphaFoldDB" id="H2J566"/>
<dbReference type="RefSeq" id="WP_014295996.1">
    <property type="nucleotide sequence ID" value="NC_016751.1"/>
</dbReference>
<evidence type="ECO:0000256" key="1">
    <source>
        <dbReference type="ARBA" id="ARBA00022741"/>
    </source>
</evidence>
<dbReference type="GO" id="GO:0006298">
    <property type="term" value="P:mismatch repair"/>
    <property type="evidence" value="ECO:0007669"/>
    <property type="project" value="InterPro"/>
</dbReference>
<dbReference type="InterPro" id="IPR027417">
    <property type="entry name" value="P-loop_NTPase"/>
</dbReference>
<keyword evidence="2" id="KW-0067">ATP-binding</keyword>
<evidence type="ECO:0000256" key="3">
    <source>
        <dbReference type="ARBA" id="ARBA00023125"/>
    </source>
</evidence>
<accession>H2J566</accession>
<dbReference type="Proteomes" id="UP000007161">
    <property type="component" value="Chromosome"/>
</dbReference>
<dbReference type="KEGG" id="mpz:Marpi_0481"/>
<feature type="coiled-coil region" evidence="4">
    <location>
        <begin position="31"/>
        <end position="61"/>
    </location>
</feature>
<protein>
    <submittedName>
        <fullName evidence="6">Mismatch repair ATPase (MutS family)</fullName>
    </submittedName>
</protein>
<keyword evidence="3" id="KW-0238">DNA-binding</keyword>
<dbReference type="GO" id="GO:0005524">
    <property type="term" value="F:ATP binding"/>
    <property type="evidence" value="ECO:0007669"/>
    <property type="project" value="UniProtKB-KW"/>
</dbReference>
<dbReference type="eggNOG" id="COG0249">
    <property type="taxonomic scope" value="Bacteria"/>
</dbReference>
<sequence length="450" mass="52317">MVELEYLFKKLEIITPLGQKFLRNIEFLKSKDEINNEIIKLEKAIKAYENKKDTIENIKLKLMNIKDISGTTERLKSGYILDDIELFELKSFALTYEEIKKINPLDFLSFPTLNEVINILDPDGNRLSTFYIYDSYSHELSEIRKKRKKTDNEEEREQLYELEMQIEDEIREELSKKLRTYASDIEQGLRDIAELDFTIAKAYFTKKFNLTKPEISETYEIKGMFNPVIKEKLEEENKEYQPVDITLKPGVTLITGANMTGKTVILKTIALLQNLFQYGFYIPAKSAKLYPVNKIFLISGDYQSLFSGLSSYAAEMLKINEILKYIKTDENALILLDELARNTNPHEGKLIVKGVIEILNNKKSISLITTHFNNVADKGIRKLRIKGIKKEKLTENINPENITEIIDYSLIEENEEIVPEEAITIARLLNIDKELLDTIERIKKEETFHE</sequence>
<dbReference type="PANTHER" id="PTHR11361">
    <property type="entry name" value="DNA MISMATCH REPAIR PROTEIN MUTS FAMILY MEMBER"/>
    <property type="match status" value="1"/>
</dbReference>
<dbReference type="InterPro" id="IPR036187">
    <property type="entry name" value="DNA_mismatch_repair_MutS_sf"/>
</dbReference>
<dbReference type="OrthoDB" id="9777812at2"/>
<dbReference type="SUPFAM" id="SSF52540">
    <property type="entry name" value="P-loop containing nucleoside triphosphate hydrolases"/>
    <property type="match status" value="1"/>
</dbReference>
<dbReference type="Gene3D" id="3.40.50.300">
    <property type="entry name" value="P-loop containing nucleotide triphosphate hydrolases"/>
    <property type="match status" value="1"/>
</dbReference>
<dbReference type="InterPro" id="IPR045076">
    <property type="entry name" value="MutS"/>
</dbReference>
<evidence type="ECO:0000256" key="4">
    <source>
        <dbReference type="SAM" id="Coils"/>
    </source>
</evidence>
<proteinExistence type="predicted"/>